<dbReference type="Proteomes" id="UP000230750">
    <property type="component" value="Unassembled WGS sequence"/>
</dbReference>
<reference evidence="1 2" key="1">
    <citation type="journal article" date="2017" name="PLoS Biol.">
        <title>The sea cucumber genome provides insights into morphological evolution and visceral regeneration.</title>
        <authorList>
            <person name="Zhang X."/>
            <person name="Sun L."/>
            <person name="Yuan J."/>
            <person name="Sun Y."/>
            <person name="Gao Y."/>
            <person name="Zhang L."/>
            <person name="Li S."/>
            <person name="Dai H."/>
            <person name="Hamel J.F."/>
            <person name="Liu C."/>
            <person name="Yu Y."/>
            <person name="Liu S."/>
            <person name="Lin W."/>
            <person name="Guo K."/>
            <person name="Jin S."/>
            <person name="Xu P."/>
            <person name="Storey K.B."/>
            <person name="Huan P."/>
            <person name="Zhang T."/>
            <person name="Zhou Y."/>
            <person name="Zhang J."/>
            <person name="Lin C."/>
            <person name="Li X."/>
            <person name="Xing L."/>
            <person name="Huo D."/>
            <person name="Sun M."/>
            <person name="Wang L."/>
            <person name="Mercier A."/>
            <person name="Li F."/>
            <person name="Yang H."/>
            <person name="Xiang J."/>
        </authorList>
    </citation>
    <scope>NUCLEOTIDE SEQUENCE [LARGE SCALE GENOMIC DNA]</scope>
    <source>
        <strain evidence="1">Shaxun</strain>
        <tissue evidence="1">Muscle</tissue>
    </source>
</reference>
<evidence type="ECO:0000313" key="2">
    <source>
        <dbReference type="Proteomes" id="UP000230750"/>
    </source>
</evidence>
<dbReference type="Pfam" id="PF00560">
    <property type="entry name" value="LRR_1"/>
    <property type="match status" value="1"/>
</dbReference>
<dbReference type="SUPFAM" id="SSF52047">
    <property type="entry name" value="RNI-like"/>
    <property type="match status" value="1"/>
</dbReference>
<dbReference type="InterPro" id="IPR032675">
    <property type="entry name" value="LRR_dom_sf"/>
</dbReference>
<dbReference type="AlphaFoldDB" id="A0A2G8LNS1"/>
<proteinExistence type="predicted"/>
<gene>
    <name evidence="1" type="ORF">BSL78_01183</name>
</gene>
<dbReference type="OrthoDB" id="550575at2759"/>
<protein>
    <submittedName>
        <fullName evidence="1">F-box/lrr protein</fullName>
    </submittedName>
</protein>
<dbReference type="EMBL" id="MRZV01000023">
    <property type="protein sequence ID" value="PIK61852.1"/>
    <property type="molecule type" value="Genomic_DNA"/>
</dbReference>
<keyword evidence="2" id="KW-1185">Reference proteome</keyword>
<evidence type="ECO:0000313" key="1">
    <source>
        <dbReference type="EMBL" id="PIK61852.1"/>
    </source>
</evidence>
<organism evidence="1 2">
    <name type="scientific">Stichopus japonicus</name>
    <name type="common">Sea cucumber</name>
    <dbReference type="NCBI Taxonomy" id="307972"/>
    <lineage>
        <taxon>Eukaryota</taxon>
        <taxon>Metazoa</taxon>
        <taxon>Echinodermata</taxon>
        <taxon>Eleutherozoa</taxon>
        <taxon>Echinozoa</taxon>
        <taxon>Holothuroidea</taxon>
        <taxon>Aspidochirotacea</taxon>
        <taxon>Aspidochirotida</taxon>
        <taxon>Stichopodidae</taxon>
        <taxon>Apostichopus</taxon>
    </lineage>
</organism>
<name>A0A2G8LNS1_STIJA</name>
<dbReference type="InterPro" id="IPR001611">
    <property type="entry name" value="Leu-rich_rpt"/>
</dbReference>
<dbReference type="Gene3D" id="3.80.10.10">
    <property type="entry name" value="Ribonuclease Inhibitor"/>
    <property type="match status" value="1"/>
</dbReference>
<comment type="caution">
    <text evidence="1">The sequence shown here is derived from an EMBL/GenBank/DDBJ whole genome shotgun (WGS) entry which is preliminary data.</text>
</comment>
<sequence>MRCHALEKLDLSECSFLDSSVFWQICMRQKHLMWLAVANCPKVNDESVLWLINNCANLNYLDVSGCNLRRPVEIIGSVLVKRGKITHLVMTETKLDIDTEENLKMESKSLTVIFKPGHQQHEELNSIELAPYRMHRANVPSNFQFQ</sequence>
<accession>A0A2G8LNS1</accession>